<dbReference type="GO" id="GO:0004775">
    <property type="term" value="F:succinate-CoA ligase (ADP-forming) activity"/>
    <property type="evidence" value="ECO:0007669"/>
    <property type="project" value="UniProtKB-UniRule"/>
</dbReference>
<evidence type="ECO:0000256" key="5">
    <source>
        <dbReference type="PIRSR" id="PIRSR001553-1"/>
    </source>
</evidence>
<feature type="active site" description="Tele-phosphohistidine intermediate" evidence="4 5">
    <location>
        <position position="249"/>
    </location>
</feature>
<feature type="binding site" evidence="4">
    <location>
        <position position="161"/>
    </location>
    <ligand>
        <name>substrate</name>
        <note>ligand shared with subunit beta</note>
    </ligand>
</feature>
<feature type="binding site" evidence="4">
    <location>
        <begin position="98"/>
        <end position="100"/>
    </location>
    <ligand>
        <name>CoA</name>
        <dbReference type="ChEBI" id="CHEBI:57287"/>
    </ligand>
</feature>
<dbReference type="Pfam" id="PF00549">
    <property type="entry name" value="Ligase_CoA"/>
    <property type="match status" value="1"/>
</dbReference>
<dbReference type="PIRSF" id="PIRSF001553">
    <property type="entry name" value="SucCS_alpha"/>
    <property type="match status" value="1"/>
</dbReference>
<name>A0A2H3L3K5_9CHLR</name>
<evidence type="ECO:0000313" key="10">
    <source>
        <dbReference type="Proteomes" id="UP000220922"/>
    </source>
</evidence>
<dbReference type="InterPro" id="IPR017440">
    <property type="entry name" value="Cit_synth/succinyl-CoA_lig_AS"/>
</dbReference>
<evidence type="ECO:0000259" key="8">
    <source>
        <dbReference type="SMART" id="SM00881"/>
    </source>
</evidence>
<dbReference type="FunFam" id="3.40.50.261:FF:000006">
    <property type="entry name" value="Succinate--CoA ligase [ADP-forming] subunit alpha"/>
    <property type="match status" value="1"/>
</dbReference>
<dbReference type="NCBIfam" id="TIGR01019">
    <property type="entry name" value="sucCoAalpha"/>
    <property type="match status" value="1"/>
</dbReference>
<dbReference type="OrthoDB" id="9807196at2"/>
<dbReference type="UniPathway" id="UPA00223">
    <property type="reaction ID" value="UER00999"/>
</dbReference>
<dbReference type="GO" id="GO:0004776">
    <property type="term" value="F:succinate-CoA ligase (GDP-forming) activity"/>
    <property type="evidence" value="ECO:0007669"/>
    <property type="project" value="TreeGrafter"/>
</dbReference>
<dbReference type="Pfam" id="PF02629">
    <property type="entry name" value="CoA_binding"/>
    <property type="match status" value="1"/>
</dbReference>
<dbReference type="FunFam" id="3.40.50.720:FF:000205">
    <property type="entry name" value="Succinate--CoA ligase [ADP-forming] subunit alpha"/>
    <property type="match status" value="1"/>
</dbReference>
<feature type="domain" description="CoA-binding" evidence="8">
    <location>
        <begin position="4"/>
        <end position="102"/>
    </location>
</feature>
<dbReference type="InterPro" id="IPR033847">
    <property type="entry name" value="Citrt_syn/SCS-alpha_CS"/>
</dbReference>
<evidence type="ECO:0000256" key="7">
    <source>
        <dbReference type="RuleBase" id="RU000699"/>
    </source>
</evidence>
<dbReference type="EC" id="6.2.1.5" evidence="4"/>
<dbReference type="Gene3D" id="3.40.50.720">
    <property type="entry name" value="NAD(P)-binding Rossmann-like Domain"/>
    <property type="match status" value="1"/>
</dbReference>
<dbReference type="EMBL" id="LYXE01000075">
    <property type="protein sequence ID" value="PDV99358.1"/>
    <property type="molecule type" value="Genomic_DNA"/>
</dbReference>
<dbReference type="InterPro" id="IPR036291">
    <property type="entry name" value="NAD(P)-bd_dom_sf"/>
</dbReference>
<comment type="caution">
    <text evidence="4">Lacks conserved residue(s) required for the propagation of feature annotation.</text>
</comment>
<dbReference type="SUPFAM" id="SSF51735">
    <property type="entry name" value="NAD(P)-binding Rossmann-fold domains"/>
    <property type="match status" value="1"/>
</dbReference>
<keyword evidence="10" id="KW-1185">Reference proteome</keyword>
<evidence type="ECO:0000256" key="2">
    <source>
        <dbReference type="ARBA" id="ARBA00022598"/>
    </source>
</evidence>
<evidence type="ECO:0000256" key="4">
    <source>
        <dbReference type="HAMAP-Rule" id="MF_01988"/>
    </source>
</evidence>
<sequence>MSILINKDTRLLVQGITGKEGAFHTRSMLDYGTNVVAGVVPGRGGQSAIEDRVPVFNTVKEAVQATGANTSVIYVPAAFAPDAIRESAAAGVPLIVCITEGVPALDMVATYAFVEECGVRLVGPNCPGLLSPGQAKVGIIPGNIAVPGPVGVVSKSGTLTYEAVDALTRLGIGQTTIIGIGGDPIIGTNFIDVLTMFQEDPETEAIVLLGEIGGDAEIQAANFIKAHVTKPVVSFIAGQTAPEGKRMGHAGAIISGGEGTAQEKIKALEAVGVSVARQPTDIAQLIKEAMDARAVS</sequence>
<dbReference type="GO" id="GO:0009361">
    <property type="term" value="C:succinate-CoA ligase complex (ADP-forming)"/>
    <property type="evidence" value="ECO:0007669"/>
    <property type="project" value="TreeGrafter"/>
</dbReference>
<dbReference type="HAMAP" id="MF_01988">
    <property type="entry name" value="Succ_CoA_alpha"/>
    <property type="match status" value="1"/>
</dbReference>
<evidence type="ECO:0000256" key="3">
    <source>
        <dbReference type="ARBA" id="ARBA00022741"/>
    </source>
</evidence>
<organism evidence="9 10">
    <name type="scientific">Candidatus Chloroploca asiatica</name>
    <dbReference type="NCBI Taxonomy" id="1506545"/>
    <lineage>
        <taxon>Bacteria</taxon>
        <taxon>Bacillati</taxon>
        <taxon>Chloroflexota</taxon>
        <taxon>Chloroflexia</taxon>
        <taxon>Chloroflexales</taxon>
        <taxon>Chloroflexineae</taxon>
        <taxon>Oscillochloridaceae</taxon>
        <taxon>Candidatus Chloroploca</taxon>
    </lineage>
</organism>
<comment type="pathway">
    <text evidence="4 7">Carbohydrate metabolism; tricarboxylic acid cycle; succinate from succinyl-CoA (ligase route): step 1/1.</text>
</comment>
<protein>
    <recommendedName>
        <fullName evidence="4">Succinate--CoA ligase [ADP-forming] subunit alpha</fullName>
        <ecNumber evidence="4">6.2.1.5</ecNumber>
    </recommendedName>
    <alternativeName>
        <fullName evidence="4">Succinyl-CoA synthetase subunit alpha</fullName>
        <shortName evidence="4">SCS-alpha</shortName>
    </alternativeName>
</protein>
<keyword evidence="2 4" id="KW-0436">Ligase</keyword>
<comment type="catalytic activity">
    <reaction evidence="4">
        <text>GTP + succinate + CoA = succinyl-CoA + GDP + phosphate</text>
        <dbReference type="Rhea" id="RHEA:22120"/>
        <dbReference type="ChEBI" id="CHEBI:30031"/>
        <dbReference type="ChEBI" id="CHEBI:37565"/>
        <dbReference type="ChEBI" id="CHEBI:43474"/>
        <dbReference type="ChEBI" id="CHEBI:57287"/>
        <dbReference type="ChEBI" id="CHEBI:57292"/>
        <dbReference type="ChEBI" id="CHEBI:58189"/>
    </reaction>
</comment>
<dbReference type="Proteomes" id="UP000220922">
    <property type="component" value="Unassembled WGS sequence"/>
</dbReference>
<dbReference type="GO" id="GO:0000166">
    <property type="term" value="F:nucleotide binding"/>
    <property type="evidence" value="ECO:0007669"/>
    <property type="project" value="UniProtKB-KW"/>
</dbReference>
<dbReference type="InterPro" id="IPR005810">
    <property type="entry name" value="CoA_lig_alpha"/>
</dbReference>
<dbReference type="GO" id="GO:0005829">
    <property type="term" value="C:cytosol"/>
    <property type="evidence" value="ECO:0007669"/>
    <property type="project" value="TreeGrafter"/>
</dbReference>
<dbReference type="Gene3D" id="3.40.50.261">
    <property type="entry name" value="Succinyl-CoA synthetase domains"/>
    <property type="match status" value="1"/>
</dbReference>
<dbReference type="PRINTS" id="PR01798">
    <property type="entry name" value="SCOASYNTHASE"/>
</dbReference>
<dbReference type="PROSITE" id="PS00399">
    <property type="entry name" value="SUCCINYL_COA_LIG_2"/>
    <property type="match status" value="1"/>
</dbReference>
<comment type="catalytic activity">
    <reaction evidence="4 7">
        <text>succinate + ATP + CoA = succinyl-CoA + ADP + phosphate</text>
        <dbReference type="Rhea" id="RHEA:17661"/>
        <dbReference type="ChEBI" id="CHEBI:30031"/>
        <dbReference type="ChEBI" id="CHEBI:30616"/>
        <dbReference type="ChEBI" id="CHEBI:43474"/>
        <dbReference type="ChEBI" id="CHEBI:57287"/>
        <dbReference type="ChEBI" id="CHEBI:57292"/>
        <dbReference type="ChEBI" id="CHEBI:456216"/>
        <dbReference type="EC" id="6.2.1.5"/>
    </reaction>
</comment>
<dbReference type="InterPro" id="IPR016102">
    <property type="entry name" value="Succinyl-CoA_synth-like"/>
</dbReference>
<dbReference type="SUPFAM" id="SSF52210">
    <property type="entry name" value="Succinyl-CoA synthetase domains"/>
    <property type="match status" value="1"/>
</dbReference>
<dbReference type="NCBIfam" id="NF004230">
    <property type="entry name" value="PRK05678.1"/>
    <property type="match status" value="1"/>
</dbReference>
<dbReference type="PROSITE" id="PS01216">
    <property type="entry name" value="SUCCINYL_COA_LIG_1"/>
    <property type="match status" value="1"/>
</dbReference>
<gene>
    <name evidence="4" type="primary">sucD</name>
    <name evidence="9" type="ORF">A9Q02_12660</name>
</gene>
<dbReference type="InterPro" id="IPR003781">
    <property type="entry name" value="CoA-bd"/>
</dbReference>
<dbReference type="PANTHER" id="PTHR11117">
    <property type="entry name" value="SUCCINYL-COA LIGASE SUBUNIT ALPHA"/>
    <property type="match status" value="1"/>
</dbReference>
<comment type="subunit">
    <text evidence="4 7">Heterotetramer of two alpha and two beta subunits.</text>
</comment>
<evidence type="ECO:0000256" key="1">
    <source>
        <dbReference type="ARBA" id="ARBA00022532"/>
    </source>
</evidence>
<dbReference type="GO" id="GO:0006099">
    <property type="term" value="P:tricarboxylic acid cycle"/>
    <property type="evidence" value="ECO:0007669"/>
    <property type="project" value="UniProtKB-UniRule"/>
</dbReference>
<comment type="similarity">
    <text evidence="4 6">Belongs to the succinate/malate CoA ligase alpha subunit family.</text>
</comment>
<dbReference type="AlphaFoldDB" id="A0A2H3L3K5"/>
<dbReference type="SMART" id="SM00881">
    <property type="entry name" value="CoA_binding"/>
    <property type="match status" value="1"/>
</dbReference>
<dbReference type="RefSeq" id="WP_097652027.1">
    <property type="nucleotide sequence ID" value="NZ_LYXE01000075.1"/>
</dbReference>
<keyword evidence="1 4" id="KW-0816">Tricarboxylic acid cycle</keyword>
<reference evidence="9 10" key="1">
    <citation type="submission" date="2016-05" db="EMBL/GenBank/DDBJ databases">
        <authorList>
            <person name="Lavstsen T."/>
            <person name="Jespersen J.S."/>
        </authorList>
    </citation>
    <scope>NUCLEOTIDE SEQUENCE [LARGE SCALE GENOMIC DNA]</scope>
    <source>
        <strain evidence="9 10">B7-9</strain>
    </source>
</reference>
<feature type="binding site" evidence="4">
    <location>
        <begin position="17"/>
        <end position="20"/>
    </location>
    <ligand>
        <name>CoA</name>
        <dbReference type="ChEBI" id="CHEBI:57287"/>
    </ligand>
</feature>
<comment type="function">
    <text evidence="4 7">Succinyl-CoA synthetase functions in the citric acid cycle (TCA), coupling the hydrolysis of succinyl-CoA to the synthesis of either ATP or GTP and thus represents the only step of substrate-level phosphorylation in the TCA. The alpha subunit of the enzyme binds the substrates coenzyme A and phosphate, while succinate binding and nucleotide specificity is provided by the beta subunit.</text>
</comment>
<keyword evidence="3 4" id="KW-0547">Nucleotide-binding</keyword>
<dbReference type="InterPro" id="IPR005811">
    <property type="entry name" value="SUCC_ACL_C"/>
</dbReference>
<comment type="caution">
    <text evidence="9">The sequence shown here is derived from an EMBL/GenBank/DDBJ whole genome shotgun (WGS) entry which is preliminary data.</text>
</comment>
<accession>A0A2H3L3K5</accession>
<dbReference type="PANTHER" id="PTHR11117:SF2">
    <property type="entry name" value="SUCCINATE--COA LIGASE [ADP_GDP-FORMING] SUBUNIT ALPHA, MITOCHONDRIAL"/>
    <property type="match status" value="1"/>
</dbReference>
<proteinExistence type="inferred from homology"/>
<evidence type="ECO:0000313" key="9">
    <source>
        <dbReference type="EMBL" id="PDV99358.1"/>
    </source>
</evidence>
<evidence type="ECO:0000256" key="6">
    <source>
        <dbReference type="RuleBase" id="RU000677"/>
    </source>
</evidence>